<dbReference type="InterPro" id="IPR058649">
    <property type="entry name" value="CzcB_C"/>
</dbReference>
<dbReference type="NCBIfam" id="TIGR01730">
    <property type="entry name" value="RND_mfp"/>
    <property type="match status" value="1"/>
</dbReference>
<feature type="domain" description="CzcB-like C-terminal circularly permuted SH3-like" evidence="8">
    <location>
        <begin position="339"/>
        <end position="399"/>
    </location>
</feature>
<keyword evidence="3" id="KW-1133">Transmembrane helix</keyword>
<feature type="domain" description="CusB-like barrel-sandwich hybrid" evidence="6">
    <location>
        <begin position="136"/>
        <end position="252"/>
    </location>
</feature>
<accession>A0A1M5LP61</accession>
<dbReference type="Pfam" id="PF11604">
    <property type="entry name" value="CusF_Ec"/>
    <property type="match status" value="2"/>
</dbReference>
<dbReference type="EMBL" id="FQWD01000004">
    <property type="protein sequence ID" value="SHG66143.1"/>
    <property type="molecule type" value="Genomic_DNA"/>
</dbReference>
<dbReference type="Pfam" id="PF25975">
    <property type="entry name" value="CzcB_C"/>
    <property type="match status" value="1"/>
</dbReference>
<feature type="transmembrane region" description="Helical" evidence="3">
    <location>
        <begin position="12"/>
        <end position="33"/>
    </location>
</feature>
<dbReference type="Pfam" id="PF19335">
    <property type="entry name" value="HMBD"/>
    <property type="match status" value="1"/>
</dbReference>
<dbReference type="PANTHER" id="PTHR30097">
    <property type="entry name" value="CATION EFFLUX SYSTEM PROTEIN CUSB"/>
    <property type="match status" value="1"/>
</dbReference>
<dbReference type="GO" id="GO:0046914">
    <property type="term" value="F:transition metal ion binding"/>
    <property type="evidence" value="ECO:0007669"/>
    <property type="project" value="TreeGrafter"/>
</dbReference>
<dbReference type="InterPro" id="IPR058790">
    <property type="entry name" value="BSH_CusB"/>
</dbReference>
<dbReference type="FunFam" id="2.40.30.170:FF:000010">
    <property type="entry name" value="Efflux RND transporter periplasmic adaptor subunit"/>
    <property type="match status" value="1"/>
</dbReference>
<organism evidence="9 10">
    <name type="scientific">Marisediminitalea aggregata</name>
    <dbReference type="NCBI Taxonomy" id="634436"/>
    <lineage>
        <taxon>Bacteria</taxon>
        <taxon>Pseudomonadati</taxon>
        <taxon>Pseudomonadota</taxon>
        <taxon>Gammaproteobacteria</taxon>
        <taxon>Alteromonadales</taxon>
        <taxon>Alteromonadaceae</taxon>
        <taxon>Marisediminitalea</taxon>
    </lineage>
</organism>
<dbReference type="Gene3D" id="2.40.30.170">
    <property type="match status" value="1"/>
</dbReference>
<evidence type="ECO:0000256" key="2">
    <source>
        <dbReference type="ARBA" id="ARBA00022448"/>
    </source>
</evidence>
<dbReference type="Proteomes" id="UP000184520">
    <property type="component" value="Unassembled WGS sequence"/>
</dbReference>
<dbReference type="PANTHER" id="PTHR30097:SF15">
    <property type="entry name" value="CATION EFFLUX SYSTEM PROTEIN CUSB"/>
    <property type="match status" value="1"/>
</dbReference>
<feature type="domain" description="CusB-like beta-barrel" evidence="7">
    <location>
        <begin position="256"/>
        <end position="329"/>
    </location>
</feature>
<evidence type="ECO:0000259" key="4">
    <source>
        <dbReference type="Pfam" id="PF19335"/>
    </source>
</evidence>
<dbReference type="InterPro" id="IPR058792">
    <property type="entry name" value="Beta-barrel_RND_2"/>
</dbReference>
<dbReference type="SUPFAM" id="SSF111369">
    <property type="entry name" value="HlyD-like secretion proteins"/>
    <property type="match status" value="1"/>
</dbReference>
<sequence>MTHHNYSGSVKPTYLVAMLFVGIVLGLGAGWLLNSSDAPHAAMNESSGDTNDENEILYWVAPMDSSYRRDGPGKSPMGMDLVPVYANDQSEAPGTVTISPNIEQSLGVTTAPAQFESLSESVAALGVIGFNQDNIVHVHPRVKGWIEFLSVTNEGQMVQKGDVLYRLYSPELVNAQEEYLLALNRNNQNLIKAAKDKLIALQLPESTIESVTRTRKVSQQVAFTAPQSGIVAKLNIRPGFYVEPGTTLIEIASLNEVWLTTEVPERQAADIRAGQHAMITLDTYPDDVFHAMVDYVYPVMNATTRTLQVRLRLPNETQQLKPNMFANVVFLISNDEMVLTVPRNAVIRTAQNNRVVLALGDGKFKSVAVTLGNTSKDRVEIVDGLLEGDEVVTNAQFLLDSESAIDSDLARFSNASDGEQSMSSRAWVAGEINSVDSEARTVNASHEAIEDWQWPAMVMDFAIAEDVDISQLGAGVSLHMEIDKSVSGLPLITGIHIMSGMDHDAMNNEDSNEAPESDVQSATVDGVINTVDVTSRVLNISRGAIEKWGRGPATLDFAVDEAVAMDALQPGQTISFTFEIHDGDFIIVDITPQASAVHNEHAHHE</sequence>
<evidence type="ECO:0000259" key="7">
    <source>
        <dbReference type="Pfam" id="PF25954"/>
    </source>
</evidence>
<gene>
    <name evidence="9" type="ORF">SAMN05216361_2717</name>
</gene>
<dbReference type="InterPro" id="IPR006143">
    <property type="entry name" value="RND_pump_MFP"/>
</dbReference>
<dbReference type="GO" id="GO:0016020">
    <property type="term" value="C:membrane"/>
    <property type="evidence" value="ECO:0007669"/>
    <property type="project" value="InterPro"/>
</dbReference>
<dbReference type="InterPro" id="IPR042230">
    <property type="entry name" value="CusF_sf"/>
</dbReference>
<dbReference type="Pfam" id="PF25919">
    <property type="entry name" value="BSH_CusB"/>
    <property type="match status" value="1"/>
</dbReference>
<dbReference type="GO" id="GO:0015679">
    <property type="term" value="P:plasma membrane copper ion transport"/>
    <property type="evidence" value="ECO:0007669"/>
    <property type="project" value="TreeGrafter"/>
</dbReference>
<evidence type="ECO:0000259" key="5">
    <source>
        <dbReference type="Pfam" id="PF25869"/>
    </source>
</evidence>
<feature type="domain" description="Heavy metal binding" evidence="4">
    <location>
        <begin position="58"/>
        <end position="84"/>
    </location>
</feature>
<evidence type="ECO:0000259" key="6">
    <source>
        <dbReference type="Pfam" id="PF25919"/>
    </source>
</evidence>
<dbReference type="InterPro" id="IPR021647">
    <property type="entry name" value="CusF_Ec"/>
</dbReference>
<feature type="domain" description="CusB-like three alpha-helical bundle" evidence="5">
    <location>
        <begin position="171"/>
        <end position="218"/>
    </location>
</feature>
<evidence type="ECO:0000313" key="9">
    <source>
        <dbReference type="EMBL" id="SHG66143.1"/>
    </source>
</evidence>
<keyword evidence="3" id="KW-0472">Membrane</keyword>
<comment type="similarity">
    <text evidence="1">Belongs to the membrane fusion protein (MFP) (TC 8.A.1) family.</text>
</comment>
<dbReference type="InterPro" id="IPR058791">
    <property type="entry name" value="3HB_CusB"/>
</dbReference>
<reference evidence="10" key="1">
    <citation type="submission" date="2016-11" db="EMBL/GenBank/DDBJ databases">
        <authorList>
            <person name="Varghese N."/>
            <person name="Submissions S."/>
        </authorList>
    </citation>
    <scope>NUCLEOTIDE SEQUENCE [LARGE SCALE GENOMIC DNA]</scope>
    <source>
        <strain evidence="10">CGMCC 1.8995</strain>
    </source>
</reference>
<evidence type="ECO:0000256" key="3">
    <source>
        <dbReference type="SAM" id="Phobius"/>
    </source>
</evidence>
<evidence type="ECO:0000259" key="8">
    <source>
        <dbReference type="Pfam" id="PF25975"/>
    </source>
</evidence>
<dbReference type="GO" id="GO:0030288">
    <property type="term" value="C:outer membrane-bounded periplasmic space"/>
    <property type="evidence" value="ECO:0007669"/>
    <property type="project" value="TreeGrafter"/>
</dbReference>
<dbReference type="STRING" id="634436.SAMN05216361_2717"/>
<dbReference type="Pfam" id="PF25954">
    <property type="entry name" value="Beta-barrel_RND_2"/>
    <property type="match status" value="1"/>
</dbReference>
<keyword evidence="10" id="KW-1185">Reference proteome</keyword>
<dbReference type="OrthoDB" id="9806939at2"/>
<dbReference type="Gene3D" id="2.40.50.320">
    <property type="entry name" value="Copper binding periplasmic protein CusF"/>
    <property type="match status" value="2"/>
</dbReference>
<evidence type="ECO:0000256" key="1">
    <source>
        <dbReference type="ARBA" id="ARBA00009477"/>
    </source>
</evidence>
<dbReference type="GO" id="GO:0022857">
    <property type="term" value="F:transmembrane transporter activity"/>
    <property type="evidence" value="ECO:0007669"/>
    <property type="project" value="InterPro"/>
</dbReference>
<dbReference type="GO" id="GO:0060003">
    <property type="term" value="P:copper ion export"/>
    <property type="evidence" value="ECO:0007669"/>
    <property type="project" value="TreeGrafter"/>
</dbReference>
<dbReference type="Gene3D" id="6.10.140.730">
    <property type="match status" value="1"/>
</dbReference>
<protein>
    <submittedName>
        <fullName evidence="9">Membrane fusion protein, Cu(I)/Ag(I) efflux system</fullName>
    </submittedName>
</protein>
<name>A0A1M5LP61_9ALTE</name>
<dbReference type="AlphaFoldDB" id="A0A1M5LP61"/>
<dbReference type="Pfam" id="PF25869">
    <property type="entry name" value="3HB_CusB"/>
    <property type="match status" value="1"/>
</dbReference>
<dbReference type="Gene3D" id="2.40.420.20">
    <property type="match status" value="1"/>
</dbReference>
<keyword evidence="2" id="KW-0813">Transport</keyword>
<keyword evidence="3" id="KW-0812">Transmembrane</keyword>
<dbReference type="InterPro" id="IPR045800">
    <property type="entry name" value="HMBD"/>
</dbReference>
<proteinExistence type="inferred from homology"/>
<dbReference type="InterPro" id="IPR051909">
    <property type="entry name" value="MFP_Cation_Efflux"/>
</dbReference>
<evidence type="ECO:0000313" key="10">
    <source>
        <dbReference type="Proteomes" id="UP000184520"/>
    </source>
</evidence>
<dbReference type="RefSeq" id="WP_073323331.1">
    <property type="nucleotide sequence ID" value="NZ_FQWD01000004.1"/>
</dbReference>